<dbReference type="InterPro" id="IPR020825">
    <property type="entry name" value="Phe-tRNA_synthase-like_B3/B4"/>
</dbReference>
<reference evidence="22" key="1">
    <citation type="submission" date="2018-05" db="EMBL/GenBank/DDBJ databases">
        <authorList>
            <person name="Lanie J.A."/>
            <person name="Ng W.-L."/>
            <person name="Kazmierczak K.M."/>
            <person name="Andrzejewski T.M."/>
            <person name="Davidsen T.M."/>
            <person name="Wayne K.J."/>
            <person name="Tettelin H."/>
            <person name="Glass J.I."/>
            <person name="Rusch D."/>
            <person name="Podicherti R."/>
            <person name="Tsui H.-C.T."/>
            <person name="Winkler M.E."/>
        </authorList>
    </citation>
    <scope>NUCLEOTIDE SEQUENCE</scope>
</reference>
<protein>
    <recommendedName>
        <fullName evidence="6">Phenylalanine--tRNA ligase beta subunit</fullName>
        <ecNumber evidence="5">6.1.1.20</ecNumber>
    </recommendedName>
    <alternativeName>
        <fullName evidence="17">Phenylalanyl-tRNA synthetase beta subunit</fullName>
    </alternativeName>
</protein>
<dbReference type="SMART" id="SM00874">
    <property type="entry name" value="B5"/>
    <property type="match status" value="1"/>
</dbReference>
<dbReference type="PROSITE" id="PS50886">
    <property type="entry name" value="TRBD"/>
    <property type="match status" value="1"/>
</dbReference>
<feature type="domain" description="B5" evidence="21">
    <location>
        <begin position="426"/>
        <end position="500"/>
    </location>
</feature>
<keyword evidence="12" id="KW-0067">ATP-binding</keyword>
<dbReference type="SUPFAM" id="SSF54991">
    <property type="entry name" value="Anticodon-binding domain of PheRS"/>
    <property type="match status" value="1"/>
</dbReference>
<evidence type="ECO:0000256" key="9">
    <source>
        <dbReference type="ARBA" id="ARBA00022598"/>
    </source>
</evidence>
<evidence type="ECO:0000256" key="8">
    <source>
        <dbReference type="ARBA" id="ARBA00022555"/>
    </source>
</evidence>
<dbReference type="Gene3D" id="3.50.40.10">
    <property type="entry name" value="Phenylalanyl-trna Synthetase, Chain B, domain 3"/>
    <property type="match status" value="1"/>
</dbReference>
<dbReference type="GO" id="GO:0000049">
    <property type="term" value="F:tRNA binding"/>
    <property type="evidence" value="ECO:0007669"/>
    <property type="project" value="UniProtKB-KW"/>
</dbReference>
<dbReference type="InterPro" id="IPR009061">
    <property type="entry name" value="DNA-bd_dom_put_sf"/>
</dbReference>
<keyword evidence="15" id="KW-0648">Protein biosynthesis</keyword>
<dbReference type="GO" id="GO:0006432">
    <property type="term" value="P:phenylalanyl-tRNA aminoacylation"/>
    <property type="evidence" value="ECO:0007669"/>
    <property type="project" value="InterPro"/>
</dbReference>
<keyword evidence="10" id="KW-0479">Metal-binding</keyword>
<keyword evidence="7" id="KW-0963">Cytoplasm</keyword>
<dbReference type="EMBL" id="UINC01000351">
    <property type="protein sequence ID" value="SUZ53822.1"/>
    <property type="molecule type" value="Genomic_DNA"/>
</dbReference>
<comment type="subunit">
    <text evidence="4">Tetramer of two alpha and two beta subunits.</text>
</comment>
<dbReference type="FunFam" id="3.30.70.380:FF:000001">
    <property type="entry name" value="Phenylalanine--tRNA ligase beta subunit"/>
    <property type="match status" value="1"/>
</dbReference>
<dbReference type="InterPro" id="IPR004532">
    <property type="entry name" value="Phe-tRNA-ligase_IIc_bsu_bact"/>
</dbReference>
<evidence type="ECO:0000256" key="14">
    <source>
        <dbReference type="ARBA" id="ARBA00022884"/>
    </source>
</evidence>
<dbReference type="SMART" id="SM00873">
    <property type="entry name" value="B3_4"/>
    <property type="match status" value="1"/>
</dbReference>
<evidence type="ECO:0000259" key="19">
    <source>
        <dbReference type="PROSITE" id="PS50886"/>
    </source>
</evidence>
<sequence length="825" mass="92319">MALQTPLSWLQDFVELNQSPDDLAERLTTAGLEVETIEKIGENWGEYCVVGQIKKIRKHPNADALHLVDVEFGADKPITLVTGAPNIREMGNSIPEPAPKVALALTGAMLIDAYHEDRALKKLKPAKIRGIASEGMLCSELELGLSEEHEGILILPDDAPVGTLLQDFLGDTILHFDIKGGFSHLLSMLGVAREIAALTGQKLDKSVLPDLSRTEVLEQPPFVELEIKDPDICPRYTALLIRNVKIGPSPFWMQQRLLRIGMRPINNIVDITNYVMLELGQPLHAFDYDKLIERANGDTPKIIVRRAKKGETLLTLDDVERKLDSEMLMITDSAGLIAIAGVMGGGDSEVTETTTNVLLESANFEFLNNRRTSQVLKLRTEASERFGKQIDPEGTLEAALRAALLMVENGSGTLEKIAGDLYPRPKETVSLELDPFYVERLLGIKISADQISEILNSLEFKVSGKNILKITVPSHRMDIRIPADLVEEIIRIYGYENLPSTLLDDELPPQHSNQKLEGTERVRDILVASGMDEIITYSMMDPMDEARLRLENDVDFAKFVPLKNPLTQERSHLRRSLLPGALHTAHANLRFLDKVVMFEVGSVFHPQKGKKLPEEPQRLSLLMCGLRNSQSWLEETEGSYDFFDLKGVLEHFLSALHIEGIEWKKSRELPCHPGRCVQILVNGKELGFSGELHPKIRSAFELPEQAVCIAELDLDLIIKLGIENHQMDFISNFTPIFEDLAFVMDSSLPVEAITPVILQTGKPLLRKATLFDVYEGEQVDEGKRSLAYSLTFQANDRTLTDEEVGKIRNKIVKRLQHEFQATLRA</sequence>
<comment type="cofactor">
    <cofactor evidence="1">
        <name>Mg(2+)</name>
        <dbReference type="ChEBI" id="CHEBI:18420"/>
    </cofactor>
</comment>
<evidence type="ECO:0000256" key="16">
    <source>
        <dbReference type="ARBA" id="ARBA00023146"/>
    </source>
</evidence>
<dbReference type="PROSITE" id="PS51483">
    <property type="entry name" value="B5"/>
    <property type="match status" value="1"/>
</dbReference>
<evidence type="ECO:0000256" key="12">
    <source>
        <dbReference type="ARBA" id="ARBA00022840"/>
    </source>
</evidence>
<dbReference type="GO" id="GO:0009328">
    <property type="term" value="C:phenylalanine-tRNA ligase complex"/>
    <property type="evidence" value="ECO:0007669"/>
    <property type="project" value="TreeGrafter"/>
</dbReference>
<dbReference type="GO" id="GO:0004826">
    <property type="term" value="F:phenylalanine-tRNA ligase activity"/>
    <property type="evidence" value="ECO:0007669"/>
    <property type="project" value="UniProtKB-EC"/>
</dbReference>
<comment type="similarity">
    <text evidence="3">Belongs to the phenylalanyl-tRNA synthetase beta subunit family. Type 1 subfamily.</text>
</comment>
<dbReference type="GO" id="GO:0000287">
    <property type="term" value="F:magnesium ion binding"/>
    <property type="evidence" value="ECO:0007669"/>
    <property type="project" value="InterPro"/>
</dbReference>
<dbReference type="Gene3D" id="3.30.70.380">
    <property type="entry name" value="Ferrodoxin-fold anticodon-binding domain"/>
    <property type="match status" value="1"/>
</dbReference>
<dbReference type="SUPFAM" id="SSF50249">
    <property type="entry name" value="Nucleic acid-binding proteins"/>
    <property type="match status" value="1"/>
</dbReference>
<dbReference type="InterPro" id="IPR012340">
    <property type="entry name" value="NA-bd_OB-fold"/>
</dbReference>
<dbReference type="InterPro" id="IPR033714">
    <property type="entry name" value="tRNA_bind_bactPheRS"/>
</dbReference>
<dbReference type="Gene3D" id="3.30.930.10">
    <property type="entry name" value="Bira Bifunctional Protein, Domain 2"/>
    <property type="match status" value="1"/>
</dbReference>
<keyword evidence="8" id="KW-0820">tRNA-binding</keyword>
<dbReference type="InterPro" id="IPR045864">
    <property type="entry name" value="aa-tRNA-synth_II/BPL/LPL"/>
</dbReference>
<dbReference type="GO" id="GO:0005524">
    <property type="term" value="F:ATP binding"/>
    <property type="evidence" value="ECO:0007669"/>
    <property type="project" value="UniProtKB-KW"/>
</dbReference>
<dbReference type="PANTHER" id="PTHR10947">
    <property type="entry name" value="PHENYLALANYL-TRNA SYNTHETASE BETA CHAIN AND LEUCINE-RICH REPEAT-CONTAINING PROTEIN 47"/>
    <property type="match status" value="1"/>
</dbReference>
<proteinExistence type="inferred from homology"/>
<dbReference type="FunFam" id="3.30.56.10:FF:000002">
    <property type="entry name" value="Phenylalanine--tRNA ligase beta subunit"/>
    <property type="match status" value="1"/>
</dbReference>
<dbReference type="InterPro" id="IPR045060">
    <property type="entry name" value="Phe-tRNA-ligase_IIc_bsu"/>
</dbReference>
<dbReference type="CDD" id="cd02796">
    <property type="entry name" value="tRNA_bind_bactPheRS"/>
    <property type="match status" value="1"/>
</dbReference>
<dbReference type="SUPFAM" id="SSF55681">
    <property type="entry name" value="Class II aaRS and biotin synthetases"/>
    <property type="match status" value="1"/>
</dbReference>
<dbReference type="AlphaFoldDB" id="A0A381NGV5"/>
<evidence type="ECO:0000256" key="13">
    <source>
        <dbReference type="ARBA" id="ARBA00022842"/>
    </source>
</evidence>
<dbReference type="InterPro" id="IPR002547">
    <property type="entry name" value="tRNA-bd_dom"/>
</dbReference>
<dbReference type="SUPFAM" id="SSF46955">
    <property type="entry name" value="Putative DNA-binding domain"/>
    <property type="match status" value="1"/>
</dbReference>
<accession>A0A381NGV5</accession>
<dbReference type="EC" id="6.1.1.20" evidence="5"/>
<evidence type="ECO:0000256" key="2">
    <source>
        <dbReference type="ARBA" id="ARBA00004496"/>
    </source>
</evidence>
<dbReference type="InterPro" id="IPR036690">
    <property type="entry name" value="Fdx_antiC-bd_sf"/>
</dbReference>
<dbReference type="Gene3D" id="3.30.56.10">
    <property type="match status" value="2"/>
</dbReference>
<evidence type="ECO:0000256" key="7">
    <source>
        <dbReference type="ARBA" id="ARBA00022490"/>
    </source>
</evidence>
<dbReference type="Pfam" id="PF03483">
    <property type="entry name" value="B3_4"/>
    <property type="match status" value="1"/>
</dbReference>
<evidence type="ECO:0000256" key="6">
    <source>
        <dbReference type="ARBA" id="ARBA00017032"/>
    </source>
</evidence>
<evidence type="ECO:0000313" key="22">
    <source>
        <dbReference type="EMBL" id="SUZ53822.1"/>
    </source>
</evidence>
<keyword evidence="11" id="KW-0547">Nucleotide-binding</keyword>
<feature type="domain" description="FDX-ACB" evidence="20">
    <location>
        <begin position="731"/>
        <end position="824"/>
    </location>
</feature>
<keyword evidence="13" id="KW-0460">Magnesium</keyword>
<dbReference type="CDD" id="cd00769">
    <property type="entry name" value="PheRS_beta_core"/>
    <property type="match status" value="1"/>
</dbReference>
<dbReference type="PROSITE" id="PS51447">
    <property type="entry name" value="FDX_ACB"/>
    <property type="match status" value="1"/>
</dbReference>
<evidence type="ECO:0000259" key="20">
    <source>
        <dbReference type="PROSITE" id="PS51447"/>
    </source>
</evidence>
<evidence type="ECO:0000256" key="4">
    <source>
        <dbReference type="ARBA" id="ARBA00011209"/>
    </source>
</evidence>
<dbReference type="Pfam" id="PF17759">
    <property type="entry name" value="tRNA_synthFbeta"/>
    <property type="match status" value="1"/>
</dbReference>
<dbReference type="Pfam" id="PF03147">
    <property type="entry name" value="FDX-ACB"/>
    <property type="match status" value="1"/>
</dbReference>
<dbReference type="PANTHER" id="PTHR10947:SF0">
    <property type="entry name" value="PHENYLALANINE--TRNA LIGASE BETA SUBUNIT"/>
    <property type="match status" value="1"/>
</dbReference>
<keyword evidence="14" id="KW-0694">RNA-binding</keyword>
<organism evidence="22">
    <name type="scientific">marine metagenome</name>
    <dbReference type="NCBI Taxonomy" id="408172"/>
    <lineage>
        <taxon>unclassified sequences</taxon>
        <taxon>metagenomes</taxon>
        <taxon>ecological metagenomes</taxon>
    </lineage>
</organism>
<evidence type="ECO:0000256" key="15">
    <source>
        <dbReference type="ARBA" id="ARBA00022917"/>
    </source>
</evidence>
<evidence type="ECO:0000256" key="10">
    <source>
        <dbReference type="ARBA" id="ARBA00022723"/>
    </source>
</evidence>
<name>A0A381NGV5_9ZZZZ</name>
<evidence type="ECO:0000256" key="17">
    <source>
        <dbReference type="ARBA" id="ARBA00033189"/>
    </source>
</evidence>
<keyword evidence="9" id="KW-0436">Ligase</keyword>
<dbReference type="InterPro" id="IPR005147">
    <property type="entry name" value="tRNA_synthase_B5-dom"/>
</dbReference>
<comment type="catalytic activity">
    <reaction evidence="18">
        <text>tRNA(Phe) + L-phenylalanine + ATP = L-phenylalanyl-tRNA(Phe) + AMP + diphosphate + H(+)</text>
        <dbReference type="Rhea" id="RHEA:19413"/>
        <dbReference type="Rhea" id="RHEA-COMP:9668"/>
        <dbReference type="Rhea" id="RHEA-COMP:9699"/>
        <dbReference type="ChEBI" id="CHEBI:15378"/>
        <dbReference type="ChEBI" id="CHEBI:30616"/>
        <dbReference type="ChEBI" id="CHEBI:33019"/>
        <dbReference type="ChEBI" id="CHEBI:58095"/>
        <dbReference type="ChEBI" id="CHEBI:78442"/>
        <dbReference type="ChEBI" id="CHEBI:78531"/>
        <dbReference type="ChEBI" id="CHEBI:456215"/>
        <dbReference type="EC" id="6.1.1.20"/>
    </reaction>
</comment>
<dbReference type="SMART" id="SM00896">
    <property type="entry name" value="FDX-ACB"/>
    <property type="match status" value="1"/>
</dbReference>
<dbReference type="Pfam" id="PF03484">
    <property type="entry name" value="B5"/>
    <property type="match status" value="1"/>
</dbReference>
<dbReference type="InterPro" id="IPR005121">
    <property type="entry name" value="Fdx_antiC-bd"/>
</dbReference>
<dbReference type="NCBIfam" id="TIGR00472">
    <property type="entry name" value="pheT_bact"/>
    <property type="match status" value="1"/>
</dbReference>
<dbReference type="SUPFAM" id="SSF56037">
    <property type="entry name" value="PheT/TilS domain"/>
    <property type="match status" value="1"/>
</dbReference>
<dbReference type="Gene3D" id="2.40.50.140">
    <property type="entry name" value="Nucleic acid-binding proteins"/>
    <property type="match status" value="1"/>
</dbReference>
<feature type="domain" description="TRNA-binding" evidence="19">
    <location>
        <begin position="42"/>
        <end position="166"/>
    </location>
</feature>
<gene>
    <name evidence="22" type="ORF">METZ01_LOCUS6676</name>
</gene>
<keyword evidence="16" id="KW-0030">Aminoacyl-tRNA synthetase</keyword>
<evidence type="ECO:0000256" key="3">
    <source>
        <dbReference type="ARBA" id="ARBA00008653"/>
    </source>
</evidence>
<dbReference type="InterPro" id="IPR005146">
    <property type="entry name" value="B3/B4_tRNA-bd"/>
</dbReference>
<evidence type="ECO:0000256" key="1">
    <source>
        <dbReference type="ARBA" id="ARBA00001946"/>
    </source>
</evidence>
<dbReference type="InterPro" id="IPR041616">
    <property type="entry name" value="PheRS_beta_core"/>
</dbReference>
<evidence type="ECO:0000256" key="18">
    <source>
        <dbReference type="ARBA" id="ARBA00049255"/>
    </source>
</evidence>
<evidence type="ECO:0000259" key="21">
    <source>
        <dbReference type="PROSITE" id="PS51483"/>
    </source>
</evidence>
<evidence type="ECO:0000256" key="5">
    <source>
        <dbReference type="ARBA" id="ARBA00012814"/>
    </source>
</evidence>
<evidence type="ECO:0000256" key="11">
    <source>
        <dbReference type="ARBA" id="ARBA00022741"/>
    </source>
</evidence>
<dbReference type="HAMAP" id="MF_00283">
    <property type="entry name" value="Phe_tRNA_synth_beta1"/>
    <property type="match status" value="1"/>
</dbReference>
<dbReference type="Pfam" id="PF01588">
    <property type="entry name" value="tRNA_bind"/>
    <property type="match status" value="2"/>
</dbReference>
<comment type="subcellular location">
    <subcellularLocation>
        <location evidence="2">Cytoplasm</location>
    </subcellularLocation>
</comment>